<dbReference type="EMBL" id="CTRP01000015">
    <property type="protein sequence ID" value="CQR74751.1"/>
    <property type="molecule type" value="Genomic_DNA"/>
</dbReference>
<feature type="transmembrane region" description="Helical" evidence="1">
    <location>
        <begin position="222"/>
        <end position="240"/>
    </location>
</feature>
<dbReference type="RefSeq" id="WP_021166579.1">
    <property type="nucleotide sequence ID" value="NZ_CTRP01000015.1"/>
</dbReference>
<keyword evidence="1" id="KW-1133">Transmembrane helix</keyword>
<evidence type="ECO:0008006" key="4">
    <source>
        <dbReference type="Google" id="ProtNLM"/>
    </source>
</evidence>
<evidence type="ECO:0000313" key="2">
    <source>
        <dbReference type="EMBL" id="CQR74751.1"/>
    </source>
</evidence>
<keyword evidence="3" id="KW-1185">Reference proteome</keyword>
<name>A0A0U1L4W1_9FIRM</name>
<feature type="transmembrane region" description="Helical" evidence="1">
    <location>
        <begin position="140"/>
        <end position="158"/>
    </location>
</feature>
<accession>A0A0U1L4W1</accession>
<feature type="transmembrane region" description="Helical" evidence="1">
    <location>
        <begin position="165"/>
        <end position="183"/>
    </location>
</feature>
<dbReference type="AlphaFoldDB" id="A0A0U1L4W1"/>
<feature type="transmembrane region" description="Helical" evidence="1">
    <location>
        <begin position="267"/>
        <end position="287"/>
    </location>
</feature>
<evidence type="ECO:0000313" key="3">
    <source>
        <dbReference type="Proteomes" id="UP000049855"/>
    </source>
</evidence>
<proteinExistence type="predicted"/>
<dbReference type="Proteomes" id="UP000049855">
    <property type="component" value="Unassembled WGS sequence"/>
</dbReference>
<gene>
    <name evidence="2" type="ORF">SpAn4DRAFT_4108</name>
</gene>
<keyword evidence="1" id="KW-0472">Membrane</keyword>
<keyword evidence="1" id="KW-0812">Transmembrane</keyword>
<feature type="transmembrane region" description="Helical" evidence="1">
    <location>
        <begin position="77"/>
        <end position="98"/>
    </location>
</feature>
<organism evidence="2 3">
    <name type="scientific">Sporomusa ovata</name>
    <dbReference type="NCBI Taxonomy" id="2378"/>
    <lineage>
        <taxon>Bacteria</taxon>
        <taxon>Bacillati</taxon>
        <taxon>Bacillota</taxon>
        <taxon>Negativicutes</taxon>
        <taxon>Selenomonadales</taxon>
        <taxon>Sporomusaceae</taxon>
        <taxon>Sporomusa</taxon>
    </lineage>
</organism>
<evidence type="ECO:0000256" key="1">
    <source>
        <dbReference type="SAM" id="Phobius"/>
    </source>
</evidence>
<protein>
    <recommendedName>
        <fullName evidence="4">DUF2157 domain-containing protein</fullName>
    </recommendedName>
</protein>
<feature type="transmembrane region" description="Helical" evidence="1">
    <location>
        <begin position="246"/>
        <end position="262"/>
    </location>
</feature>
<feature type="transmembrane region" description="Helical" evidence="1">
    <location>
        <begin position="293"/>
        <end position="311"/>
    </location>
</feature>
<feature type="transmembrane region" description="Helical" evidence="1">
    <location>
        <begin position="110"/>
        <end position="128"/>
    </location>
</feature>
<reference evidence="3" key="1">
    <citation type="submission" date="2015-03" db="EMBL/GenBank/DDBJ databases">
        <authorList>
            <person name="Nijsse Bart"/>
        </authorList>
    </citation>
    <scope>NUCLEOTIDE SEQUENCE [LARGE SCALE GENOMIC DNA]</scope>
</reference>
<sequence length="339" mass="38869">MKIIVTREALSEAEKKGIITKNQEEFLWDFLHTNFEISKEASKNQERESAIVKMLYYSGACIIISSMGWFLTSVWDAWNGAGLAIMALVYAIGFILIGRSFAQKSIVFSHLLYVVAVSMTPLFTYGIQKSLNVWPGNSHWVTMDLVTLAVGIIALRYIKIPFAMAIPAFVLWHISIDIGPLLFGQNDIWTYREYTSIIVGLIMIGIAFYIDRRKKIDYGKWMYIFGCMAFWGGISFLSSSSEFSRLLYFTINIILMCIGTLLERRVFVIFGSLGCIGYIGHLAYRVFRDSALFPFALTAFGVFIMFIGMYFHKHRKKINQKVFEITPRFIIDMLPKHRS</sequence>
<feature type="transmembrane region" description="Helical" evidence="1">
    <location>
        <begin position="54"/>
        <end position="71"/>
    </location>
</feature>
<feature type="transmembrane region" description="Helical" evidence="1">
    <location>
        <begin position="189"/>
        <end position="210"/>
    </location>
</feature>